<dbReference type="InterPro" id="IPR011042">
    <property type="entry name" value="6-blade_b-propeller_TolB-like"/>
</dbReference>
<dbReference type="Proteomes" id="UP000683360">
    <property type="component" value="Unassembled WGS sequence"/>
</dbReference>
<gene>
    <name evidence="1" type="ORF">MEDL_42821</name>
</gene>
<dbReference type="InterPro" id="IPR010620">
    <property type="entry name" value="SBBP_repeat"/>
</dbReference>
<dbReference type="Pfam" id="PF06739">
    <property type="entry name" value="SBBP"/>
    <property type="match status" value="1"/>
</dbReference>
<dbReference type="EMBL" id="CAJPWZ010002041">
    <property type="protein sequence ID" value="CAG2229936.1"/>
    <property type="molecule type" value="Genomic_DNA"/>
</dbReference>
<sequence length="182" mass="20214">MLYVFASDGLSKYNMLLGPSCGFDITCIDEKTIAITTGDSTRRIGIDIINTEQRQKIKSIDLPGCSYGIARNQDSLFACVEGRGILKVNTVDYTTSHVISCNLPILSYVSVFDNKIYYTDWRDNSVVCCDRKGSHDWTFKDVSVLNYPRGITVDNDGNVFVVGVKSANVVIISNDGKHHRKS</sequence>
<accession>A0A8S3TEJ7</accession>
<dbReference type="SUPFAM" id="SSF101898">
    <property type="entry name" value="NHL repeat"/>
    <property type="match status" value="1"/>
</dbReference>
<comment type="caution">
    <text evidence="1">The sequence shown here is derived from an EMBL/GenBank/DDBJ whole genome shotgun (WGS) entry which is preliminary data.</text>
</comment>
<proteinExistence type="predicted"/>
<dbReference type="AlphaFoldDB" id="A0A8S3TEJ7"/>
<name>A0A8S3TEJ7_MYTED</name>
<organism evidence="1 2">
    <name type="scientific">Mytilus edulis</name>
    <name type="common">Blue mussel</name>
    <dbReference type="NCBI Taxonomy" id="6550"/>
    <lineage>
        <taxon>Eukaryota</taxon>
        <taxon>Metazoa</taxon>
        <taxon>Spiralia</taxon>
        <taxon>Lophotrochozoa</taxon>
        <taxon>Mollusca</taxon>
        <taxon>Bivalvia</taxon>
        <taxon>Autobranchia</taxon>
        <taxon>Pteriomorphia</taxon>
        <taxon>Mytilida</taxon>
        <taxon>Mytiloidea</taxon>
        <taxon>Mytilidae</taxon>
        <taxon>Mytilinae</taxon>
        <taxon>Mytilus</taxon>
    </lineage>
</organism>
<dbReference type="Gene3D" id="2.120.10.30">
    <property type="entry name" value="TolB, C-terminal domain"/>
    <property type="match status" value="1"/>
</dbReference>
<protein>
    <submittedName>
        <fullName evidence="1">NID</fullName>
    </submittedName>
</protein>
<dbReference type="OrthoDB" id="10544918at2759"/>
<keyword evidence="2" id="KW-1185">Reference proteome</keyword>
<evidence type="ECO:0000313" key="2">
    <source>
        <dbReference type="Proteomes" id="UP000683360"/>
    </source>
</evidence>
<reference evidence="1" key="1">
    <citation type="submission" date="2021-03" db="EMBL/GenBank/DDBJ databases">
        <authorList>
            <person name="Bekaert M."/>
        </authorList>
    </citation>
    <scope>NUCLEOTIDE SEQUENCE</scope>
</reference>
<evidence type="ECO:0000313" key="1">
    <source>
        <dbReference type="EMBL" id="CAG2229936.1"/>
    </source>
</evidence>